<dbReference type="Pfam" id="PF08889">
    <property type="entry name" value="WbqC"/>
    <property type="match status" value="1"/>
</dbReference>
<sequence length="235" mass="27131">MKCAIMQPYLFPYLGYFQLIQAVNVYVVYDDVQYIKGGWINRNKILVRDQEHLFTFGIKTGSTFDNINQKSFSERFEEEKTKFLTTIKANYARAPFFRQVYPLIAEIMSSDELKVSPFITNSITMICKYLGIDTIIKISSHLNSPHLNELKGEERVIAINKILGAECYINAIGGTDLYSKANFENHSIELNFIKMAPIVYKQFNNKFIPNLSIIDVLMFNGVADIKLFLEQYELV</sequence>
<proteinExistence type="predicted"/>
<organism evidence="1 2">
    <name type="scientific">Paenibacillus chartarius</name>
    <dbReference type="NCBI Taxonomy" id="747481"/>
    <lineage>
        <taxon>Bacteria</taxon>
        <taxon>Bacillati</taxon>
        <taxon>Bacillota</taxon>
        <taxon>Bacilli</taxon>
        <taxon>Bacillales</taxon>
        <taxon>Paenibacillaceae</taxon>
        <taxon>Paenibacillus</taxon>
    </lineage>
</organism>
<dbReference type="RefSeq" id="WP_377468109.1">
    <property type="nucleotide sequence ID" value="NZ_JBHLWN010000013.1"/>
</dbReference>
<reference evidence="1 2" key="1">
    <citation type="submission" date="2024-09" db="EMBL/GenBank/DDBJ databases">
        <authorList>
            <person name="Sun Q."/>
            <person name="Mori K."/>
        </authorList>
    </citation>
    <scope>NUCLEOTIDE SEQUENCE [LARGE SCALE GENOMIC DNA]</scope>
    <source>
        <strain evidence="1 2">CCM 7759</strain>
    </source>
</reference>
<keyword evidence="2" id="KW-1185">Reference proteome</keyword>
<evidence type="ECO:0000313" key="1">
    <source>
        <dbReference type="EMBL" id="MFC0211217.1"/>
    </source>
</evidence>
<gene>
    <name evidence="1" type="ORF">ACFFK0_01930</name>
</gene>
<dbReference type="EMBL" id="JBHLWN010000013">
    <property type="protein sequence ID" value="MFC0211217.1"/>
    <property type="molecule type" value="Genomic_DNA"/>
</dbReference>
<dbReference type="Proteomes" id="UP001589776">
    <property type="component" value="Unassembled WGS sequence"/>
</dbReference>
<comment type="caution">
    <text evidence="1">The sequence shown here is derived from an EMBL/GenBank/DDBJ whole genome shotgun (WGS) entry which is preliminary data.</text>
</comment>
<name>A0ABV6DF29_9BACL</name>
<accession>A0ABV6DF29</accession>
<protein>
    <submittedName>
        <fullName evidence="1">WbqC family protein</fullName>
    </submittedName>
</protein>
<dbReference type="InterPro" id="IPR014985">
    <property type="entry name" value="WbqC"/>
</dbReference>
<evidence type="ECO:0000313" key="2">
    <source>
        <dbReference type="Proteomes" id="UP001589776"/>
    </source>
</evidence>